<organism evidence="1 2">
    <name type="scientific">Vanilla planifolia</name>
    <name type="common">Vanilla</name>
    <dbReference type="NCBI Taxonomy" id="51239"/>
    <lineage>
        <taxon>Eukaryota</taxon>
        <taxon>Viridiplantae</taxon>
        <taxon>Streptophyta</taxon>
        <taxon>Embryophyta</taxon>
        <taxon>Tracheophyta</taxon>
        <taxon>Spermatophyta</taxon>
        <taxon>Magnoliopsida</taxon>
        <taxon>Liliopsida</taxon>
        <taxon>Asparagales</taxon>
        <taxon>Orchidaceae</taxon>
        <taxon>Vanilloideae</taxon>
        <taxon>Vanilleae</taxon>
        <taxon>Vanilla</taxon>
    </lineage>
</organism>
<dbReference type="AlphaFoldDB" id="A0A835PBM0"/>
<sequence length="79" mass="8733">MSSRITTSIDSVRASARDATFLQKLAQTLREWCLIAVDCCRGLSFARPPPEVAGWTGVMSDHVRIYKRNIKEECGGTSS</sequence>
<dbReference type="OrthoDB" id="10262323at2759"/>
<name>A0A835PBM0_VANPL</name>
<protein>
    <submittedName>
        <fullName evidence="1">Uncharacterized protein</fullName>
    </submittedName>
</protein>
<evidence type="ECO:0000313" key="1">
    <source>
        <dbReference type="EMBL" id="KAG0450064.1"/>
    </source>
</evidence>
<dbReference type="EMBL" id="JADCNL010000138">
    <property type="protein sequence ID" value="KAG0450064.1"/>
    <property type="molecule type" value="Genomic_DNA"/>
</dbReference>
<keyword evidence="2" id="KW-1185">Reference proteome</keyword>
<evidence type="ECO:0000313" key="2">
    <source>
        <dbReference type="Proteomes" id="UP000636800"/>
    </source>
</evidence>
<proteinExistence type="predicted"/>
<accession>A0A835PBM0</accession>
<dbReference type="Proteomes" id="UP000636800">
    <property type="component" value="Unassembled WGS sequence"/>
</dbReference>
<reference evidence="1 2" key="1">
    <citation type="journal article" date="2020" name="Nat. Food">
        <title>A phased Vanilla planifolia genome enables genetic improvement of flavour and production.</title>
        <authorList>
            <person name="Hasing T."/>
            <person name="Tang H."/>
            <person name="Brym M."/>
            <person name="Khazi F."/>
            <person name="Huang T."/>
            <person name="Chambers A.H."/>
        </authorList>
    </citation>
    <scope>NUCLEOTIDE SEQUENCE [LARGE SCALE GENOMIC DNA]</scope>
    <source>
        <tissue evidence="1">Leaf</tissue>
    </source>
</reference>
<comment type="caution">
    <text evidence="1">The sequence shown here is derived from an EMBL/GenBank/DDBJ whole genome shotgun (WGS) entry which is preliminary data.</text>
</comment>
<gene>
    <name evidence="1" type="ORF">HPP92_027080</name>
</gene>